<name>A0A4R8DG90_9BACT</name>
<dbReference type="Gene3D" id="1.20.1740.10">
    <property type="entry name" value="Amino acid/polyamine transporter I"/>
    <property type="match status" value="1"/>
</dbReference>
<evidence type="ECO:0000313" key="7">
    <source>
        <dbReference type="EMBL" id="TDW96126.1"/>
    </source>
</evidence>
<comment type="caution">
    <text evidence="7">The sequence shown here is derived from an EMBL/GenBank/DDBJ whole genome shotgun (WGS) entry which is preliminary data.</text>
</comment>
<dbReference type="InterPro" id="IPR050367">
    <property type="entry name" value="APC_superfamily"/>
</dbReference>
<evidence type="ECO:0000256" key="2">
    <source>
        <dbReference type="ARBA" id="ARBA00022475"/>
    </source>
</evidence>
<dbReference type="EMBL" id="SODV01000002">
    <property type="protein sequence ID" value="TDW96126.1"/>
    <property type="molecule type" value="Genomic_DNA"/>
</dbReference>
<feature type="transmembrane region" description="Helical" evidence="6">
    <location>
        <begin position="245"/>
        <end position="269"/>
    </location>
</feature>
<keyword evidence="4 6" id="KW-1133">Transmembrane helix</keyword>
<accession>A0A4R8DG90</accession>
<feature type="transmembrane region" description="Helical" evidence="6">
    <location>
        <begin position="365"/>
        <end position="388"/>
    </location>
</feature>
<feature type="transmembrane region" description="Helical" evidence="6">
    <location>
        <begin position="38"/>
        <end position="65"/>
    </location>
</feature>
<dbReference type="GO" id="GO:0005886">
    <property type="term" value="C:plasma membrane"/>
    <property type="evidence" value="ECO:0007669"/>
    <property type="project" value="UniProtKB-SubCell"/>
</dbReference>
<dbReference type="PANTHER" id="PTHR42770">
    <property type="entry name" value="AMINO ACID TRANSPORTER-RELATED"/>
    <property type="match status" value="1"/>
</dbReference>
<dbReference type="Pfam" id="PF13520">
    <property type="entry name" value="AA_permease_2"/>
    <property type="match status" value="1"/>
</dbReference>
<evidence type="ECO:0000313" key="8">
    <source>
        <dbReference type="Proteomes" id="UP000294498"/>
    </source>
</evidence>
<dbReference type="RefSeq" id="WP_133996115.1">
    <property type="nucleotide sequence ID" value="NZ_SODV01000002.1"/>
</dbReference>
<dbReference type="PIRSF" id="PIRSF006060">
    <property type="entry name" value="AA_transporter"/>
    <property type="match status" value="1"/>
</dbReference>
<feature type="transmembrane region" description="Helical" evidence="6">
    <location>
        <begin position="400"/>
        <end position="417"/>
    </location>
</feature>
<evidence type="ECO:0000256" key="3">
    <source>
        <dbReference type="ARBA" id="ARBA00022692"/>
    </source>
</evidence>
<proteinExistence type="predicted"/>
<evidence type="ECO:0000256" key="5">
    <source>
        <dbReference type="ARBA" id="ARBA00023136"/>
    </source>
</evidence>
<keyword evidence="2" id="KW-1003">Cell membrane</keyword>
<dbReference type="Proteomes" id="UP000294498">
    <property type="component" value="Unassembled WGS sequence"/>
</dbReference>
<keyword evidence="3 6" id="KW-0812">Transmembrane</keyword>
<organism evidence="7 8">
    <name type="scientific">Dinghuibacter silviterrae</name>
    <dbReference type="NCBI Taxonomy" id="1539049"/>
    <lineage>
        <taxon>Bacteria</taxon>
        <taxon>Pseudomonadati</taxon>
        <taxon>Bacteroidota</taxon>
        <taxon>Chitinophagia</taxon>
        <taxon>Chitinophagales</taxon>
        <taxon>Chitinophagaceae</taxon>
        <taxon>Dinghuibacter</taxon>
    </lineage>
</organism>
<feature type="transmembrane region" description="Helical" evidence="6">
    <location>
        <begin position="200"/>
        <end position="224"/>
    </location>
</feature>
<feature type="transmembrane region" description="Helical" evidence="6">
    <location>
        <begin position="160"/>
        <end position="180"/>
    </location>
</feature>
<keyword evidence="8" id="KW-1185">Reference proteome</keyword>
<gene>
    <name evidence="7" type="ORF">EDB95_3949</name>
</gene>
<evidence type="ECO:0000256" key="1">
    <source>
        <dbReference type="ARBA" id="ARBA00004651"/>
    </source>
</evidence>
<evidence type="ECO:0000256" key="4">
    <source>
        <dbReference type="ARBA" id="ARBA00022989"/>
    </source>
</evidence>
<dbReference type="InterPro" id="IPR002293">
    <property type="entry name" value="AA/rel_permease1"/>
</dbReference>
<comment type="subcellular location">
    <subcellularLocation>
        <location evidence="1">Cell membrane</location>
        <topology evidence="1">Multi-pass membrane protein</topology>
    </subcellularLocation>
</comment>
<feature type="transmembrane region" description="Helical" evidence="6">
    <location>
        <begin position="289"/>
        <end position="314"/>
    </location>
</feature>
<feature type="transmembrane region" description="Helical" evidence="6">
    <location>
        <begin position="423"/>
        <end position="442"/>
    </location>
</feature>
<feature type="transmembrane region" description="Helical" evidence="6">
    <location>
        <begin position="137"/>
        <end position="155"/>
    </location>
</feature>
<protein>
    <submittedName>
        <fullName evidence="7">Amino acid/polyamine/organocation transporter (APC superfamily)</fullName>
    </submittedName>
</protein>
<sequence length="445" mass="48698">MAAALSPDAGNKPALLRSLSLAQGTAINMIDMVGIGPFLVVSMVTGALQGPACVLAWLLGALLAYTDGMVWSELGARWPEAGGSYVFLRKLYGDGRLGRLMPFLFVFQTVIQAPLTMASAAIGFAQYLHYLVPITPVEQKIVSGGLVILVVIVLYRKIHVVGNISMILGLITMGTILWIIGSGLPHFNSAQAFHWDLSGFKASTLLCTAIGNATLKTVYSYLGYYNVVNLGGEIKNPERNIPRSIFLSVTIIALLYVGMQLALLGNLPWQTIGRRDFLISTYIEKLYNPHVASIATGLILVIASSSLFALTLGYSRVPYAAAVKGDFFPVFAKLHPKHRFPHVSLLVLGALGFIFSLLFRMEAAITAIIVMRILIQFLSQSVGLIRWHRLQPNDRRPYRMPLYPLPAVLSMLIWLFIFCTSPLPFIGFALGIIVLGVALFFIKEL</sequence>
<dbReference type="GO" id="GO:0022857">
    <property type="term" value="F:transmembrane transporter activity"/>
    <property type="evidence" value="ECO:0007669"/>
    <property type="project" value="InterPro"/>
</dbReference>
<feature type="transmembrane region" description="Helical" evidence="6">
    <location>
        <begin position="100"/>
        <end position="125"/>
    </location>
</feature>
<dbReference type="OrthoDB" id="9810109at2"/>
<keyword evidence="5 6" id="KW-0472">Membrane</keyword>
<dbReference type="AlphaFoldDB" id="A0A4R8DG90"/>
<feature type="transmembrane region" description="Helical" evidence="6">
    <location>
        <begin position="340"/>
        <end position="359"/>
    </location>
</feature>
<reference evidence="7 8" key="1">
    <citation type="submission" date="2019-03" db="EMBL/GenBank/DDBJ databases">
        <title>Genomic Encyclopedia of Type Strains, Phase IV (KMG-IV): sequencing the most valuable type-strain genomes for metagenomic binning, comparative biology and taxonomic classification.</title>
        <authorList>
            <person name="Goeker M."/>
        </authorList>
    </citation>
    <scope>NUCLEOTIDE SEQUENCE [LARGE SCALE GENOMIC DNA]</scope>
    <source>
        <strain evidence="7 8">DSM 100059</strain>
    </source>
</reference>
<dbReference type="PANTHER" id="PTHR42770:SF7">
    <property type="entry name" value="MEMBRANE PROTEIN"/>
    <property type="match status" value="1"/>
</dbReference>
<evidence type="ECO:0000256" key="6">
    <source>
        <dbReference type="SAM" id="Phobius"/>
    </source>
</evidence>